<comment type="caution">
    <text evidence="1">The sequence shown here is derived from an EMBL/GenBank/DDBJ whole genome shotgun (WGS) entry which is preliminary data.</text>
</comment>
<accession>A0A9Q3E004</accession>
<proteinExistence type="predicted"/>
<dbReference type="AlphaFoldDB" id="A0A9Q3E004"/>
<reference evidence="1" key="1">
    <citation type="submission" date="2021-03" db="EMBL/GenBank/DDBJ databases">
        <title>Draft genome sequence of rust myrtle Austropuccinia psidii MF-1, a brazilian biotype.</title>
        <authorList>
            <person name="Quecine M.C."/>
            <person name="Pachon D.M.R."/>
            <person name="Bonatelli M.L."/>
            <person name="Correr F.H."/>
            <person name="Franceschini L.M."/>
            <person name="Leite T.F."/>
            <person name="Margarido G.R.A."/>
            <person name="Almeida C.A."/>
            <person name="Ferrarezi J.A."/>
            <person name="Labate C.A."/>
        </authorList>
    </citation>
    <scope>NUCLEOTIDE SEQUENCE</scope>
    <source>
        <strain evidence="1">MF-1</strain>
    </source>
</reference>
<protein>
    <submittedName>
        <fullName evidence="1">Uncharacterized protein</fullName>
    </submittedName>
</protein>
<name>A0A9Q3E004_9BASI</name>
<evidence type="ECO:0000313" key="2">
    <source>
        <dbReference type="Proteomes" id="UP000765509"/>
    </source>
</evidence>
<gene>
    <name evidence="1" type="ORF">O181_048502</name>
</gene>
<dbReference type="Proteomes" id="UP000765509">
    <property type="component" value="Unassembled WGS sequence"/>
</dbReference>
<organism evidence="1 2">
    <name type="scientific">Austropuccinia psidii MF-1</name>
    <dbReference type="NCBI Taxonomy" id="1389203"/>
    <lineage>
        <taxon>Eukaryota</taxon>
        <taxon>Fungi</taxon>
        <taxon>Dikarya</taxon>
        <taxon>Basidiomycota</taxon>
        <taxon>Pucciniomycotina</taxon>
        <taxon>Pucciniomycetes</taxon>
        <taxon>Pucciniales</taxon>
        <taxon>Sphaerophragmiaceae</taxon>
        <taxon>Austropuccinia</taxon>
    </lineage>
</organism>
<evidence type="ECO:0000313" key="1">
    <source>
        <dbReference type="EMBL" id="MBW0508787.1"/>
    </source>
</evidence>
<sequence length="207" mass="22819">MYDGYKVVEALYPSCTQCLKKGRQCFQNYNPCYSKCHHFFVGKKPYLCPGASLSNVRQYLWSKKDGPFGKEFPDSEAPTPDVAGSRMRDVAQWTNVGGPITMGGRPIYSSSEVLISRIKNQGVVKRIRRISNSPTNPDAEGSDELDGGEVEVVLNHVGHQASTSNSQNASKRFQIQVIPSTLNNFQQVLPTIPPPSPKLSTARPAMV</sequence>
<keyword evidence="2" id="KW-1185">Reference proteome</keyword>
<dbReference type="EMBL" id="AVOT02020541">
    <property type="protein sequence ID" value="MBW0508787.1"/>
    <property type="molecule type" value="Genomic_DNA"/>
</dbReference>